<keyword evidence="1" id="KW-0560">Oxidoreductase</keyword>
<keyword evidence="1" id="KW-0614">Plasmid</keyword>
<dbReference type="SUPFAM" id="SSF51197">
    <property type="entry name" value="Clavaminate synthase-like"/>
    <property type="match status" value="1"/>
</dbReference>
<sequence>MDIIKTETGHLAEEYKREGVVVVRGALTPFWLDQLRAAVEQELKRGERYFAYRNMRTNPGIFQDFCLKSGVGRLVADIGGSDWTSLIFDQMFVKEPGTKTQTGWHTDQPYWPVAGPIITTWIALDAVDANNGALEFIPGSHAWGQKYRPFTTDQLGGFVDYVKKDDPQYVDMPDFEAERDQHRVVQWDLEPGDLLAFDGFIVHSAMGNRTSIRRRRGYAVRFGLDQARYDPDQGVAEWLEDDLLSPGAPYVSQKFPQIFAR</sequence>
<dbReference type="PANTHER" id="PTHR20883">
    <property type="entry name" value="PHYTANOYL-COA DIOXYGENASE DOMAIN CONTAINING 1"/>
    <property type="match status" value="1"/>
</dbReference>
<dbReference type="GO" id="GO:0051213">
    <property type="term" value="F:dioxygenase activity"/>
    <property type="evidence" value="ECO:0007669"/>
    <property type="project" value="UniProtKB-KW"/>
</dbReference>
<dbReference type="EMBL" id="CP123585">
    <property type="protein sequence ID" value="WZK91102.1"/>
    <property type="molecule type" value="Genomic_DNA"/>
</dbReference>
<proteinExistence type="predicted"/>
<dbReference type="Pfam" id="PF05721">
    <property type="entry name" value="PhyH"/>
    <property type="match status" value="1"/>
</dbReference>
<protein>
    <submittedName>
        <fullName evidence="1">Phytanoyl-CoA dioxygenase family protein</fullName>
    </submittedName>
</protein>
<dbReference type="PANTHER" id="PTHR20883:SF49">
    <property type="entry name" value="PHYTANOYL-COA DIOXYGENASE"/>
    <property type="match status" value="1"/>
</dbReference>
<keyword evidence="1" id="KW-0223">Dioxygenase</keyword>
<dbReference type="InterPro" id="IPR008775">
    <property type="entry name" value="Phytyl_CoA_dOase-like"/>
</dbReference>
<evidence type="ECO:0000313" key="2">
    <source>
        <dbReference type="Proteomes" id="UP001623232"/>
    </source>
</evidence>
<gene>
    <name evidence="1" type="ORF">QEZ52_21275</name>
</gene>
<geneLocation type="plasmid" evidence="1 2">
    <name>unnamed4</name>
</geneLocation>
<keyword evidence="2" id="KW-1185">Reference proteome</keyword>
<organism evidence="1 2">
    <name type="scientific">Aliisedimentitalea scapharcae</name>
    <dbReference type="NCBI Taxonomy" id="1524259"/>
    <lineage>
        <taxon>Bacteria</taxon>
        <taxon>Pseudomonadati</taxon>
        <taxon>Pseudomonadota</taxon>
        <taxon>Alphaproteobacteria</taxon>
        <taxon>Rhodobacterales</taxon>
        <taxon>Roseobacteraceae</taxon>
        <taxon>Aliisedimentitalea</taxon>
    </lineage>
</organism>
<reference evidence="1 2" key="1">
    <citation type="submission" date="2023-04" db="EMBL/GenBank/DDBJ databases">
        <title>Complete genome sequence of Alisedimentitalea scapharcae.</title>
        <authorList>
            <person name="Rong J.-C."/>
            <person name="Yi M.-L."/>
            <person name="Zhao Q."/>
        </authorList>
    </citation>
    <scope>NUCLEOTIDE SEQUENCE [LARGE SCALE GENOMIC DNA]</scope>
    <source>
        <strain evidence="1 2">KCTC 42119</strain>
        <plasmid evidence="1 2">unnamed4</plasmid>
    </source>
</reference>
<name>A0ABZ2Y0B1_9RHOB</name>
<dbReference type="RefSeq" id="WP_343211810.1">
    <property type="nucleotide sequence ID" value="NZ_CP123585.1"/>
</dbReference>
<dbReference type="Proteomes" id="UP001623232">
    <property type="component" value="Plasmid unnamed4"/>
</dbReference>
<accession>A0ABZ2Y0B1</accession>
<dbReference type="Gene3D" id="2.60.120.620">
    <property type="entry name" value="q2cbj1_9rhob like domain"/>
    <property type="match status" value="1"/>
</dbReference>
<evidence type="ECO:0000313" key="1">
    <source>
        <dbReference type="EMBL" id="WZK91102.1"/>
    </source>
</evidence>